<keyword evidence="1" id="KW-0175">Coiled coil</keyword>
<evidence type="ECO:0000256" key="1">
    <source>
        <dbReference type="SAM" id="Coils"/>
    </source>
</evidence>
<dbReference type="Gene3D" id="3.30.70.270">
    <property type="match status" value="1"/>
</dbReference>
<dbReference type="InterPro" id="IPR043128">
    <property type="entry name" value="Rev_trsase/Diguanyl_cyclase"/>
</dbReference>
<dbReference type="OrthoDB" id="4986073at2"/>
<feature type="coiled-coil region" evidence="1">
    <location>
        <begin position="214"/>
        <end position="250"/>
    </location>
</feature>
<keyword evidence="3" id="KW-1185">Reference proteome</keyword>
<dbReference type="RefSeq" id="WP_097149928.1">
    <property type="nucleotide sequence ID" value="NZ_OBQC01000009.1"/>
</dbReference>
<name>A0A285UGG5_9BACL</name>
<protein>
    <recommendedName>
        <fullName evidence="4">Transcriptional regulator</fullName>
    </recommendedName>
</protein>
<evidence type="ECO:0000313" key="3">
    <source>
        <dbReference type="Proteomes" id="UP000219252"/>
    </source>
</evidence>
<reference evidence="3" key="1">
    <citation type="submission" date="2017-08" db="EMBL/GenBank/DDBJ databases">
        <authorList>
            <person name="Varghese N."/>
            <person name="Submissions S."/>
        </authorList>
    </citation>
    <scope>NUCLEOTIDE SEQUENCE [LARGE SCALE GENOMIC DNA]</scope>
    <source>
        <strain evidence="3">JC23</strain>
    </source>
</reference>
<proteinExistence type="predicted"/>
<dbReference type="EMBL" id="OBQC01000009">
    <property type="protein sequence ID" value="SOC40853.1"/>
    <property type="molecule type" value="Genomic_DNA"/>
</dbReference>
<sequence length="433" mass="49957">MKVKIGAIGAADSLEKIKDVALKDNRIELIGFSYDDYEELKNILRENKTKVDQWIFSGQYPYDYAIRHQLIDEQDGSFPPLHGISFLGTFLRIVKERGHFVSKISLDTIDKKIVQQLLSEFSIDDCLIALSPYEYNKSSEEIIDFHIEQHRLGNSEVAITGYLSVYLELTKRNIPCYRLVSSEIAIQKELDLLVTRAQSQLNENSRVTIIGIDVVENNEQYSIYEKQKQSLELERELLELTEKLNGSLRKENDRIYIYTTHGDFELSLADESILQTIRGIQLSTNIEMNIGVGSGYTVYEAKLNSNLACDEGKQRAGSNMLYIDENKNLLDILSREKNSDTLPRFWQETLQRHNYSTTTPLKIYRYVILKQIEQFGSDLITNLLKNTDRNTRRILNDLEKMGLLESVYEEAVGKRGRPRKIYKIVAEMDKPIA</sequence>
<accession>A0A285UGG5</accession>
<dbReference type="AlphaFoldDB" id="A0A285UGG5"/>
<gene>
    <name evidence="2" type="ORF">SAMN05877842_1098</name>
</gene>
<organism evidence="2 3">
    <name type="scientific">Ureibacillus acetophenoni</name>
    <dbReference type="NCBI Taxonomy" id="614649"/>
    <lineage>
        <taxon>Bacteria</taxon>
        <taxon>Bacillati</taxon>
        <taxon>Bacillota</taxon>
        <taxon>Bacilli</taxon>
        <taxon>Bacillales</taxon>
        <taxon>Caryophanaceae</taxon>
        <taxon>Ureibacillus</taxon>
    </lineage>
</organism>
<dbReference type="Proteomes" id="UP000219252">
    <property type="component" value="Unassembled WGS sequence"/>
</dbReference>
<evidence type="ECO:0008006" key="4">
    <source>
        <dbReference type="Google" id="ProtNLM"/>
    </source>
</evidence>
<evidence type="ECO:0000313" key="2">
    <source>
        <dbReference type="EMBL" id="SOC40853.1"/>
    </source>
</evidence>